<proteinExistence type="predicted"/>
<dbReference type="AlphaFoldDB" id="G2ZUL7"/>
<organism evidence="2">
    <name type="scientific">blood disease bacterium R229</name>
    <dbReference type="NCBI Taxonomy" id="741978"/>
    <lineage>
        <taxon>Bacteria</taxon>
        <taxon>Pseudomonadati</taxon>
        <taxon>Pseudomonadota</taxon>
        <taxon>Betaproteobacteria</taxon>
        <taxon>Burkholderiales</taxon>
        <taxon>Burkholderiaceae</taxon>
        <taxon>Ralstonia</taxon>
        <taxon>Ralstonia solanacearum species complex</taxon>
    </lineage>
</organism>
<reference evidence="2" key="1">
    <citation type="journal article" date="2011" name="PLoS ONE">
        <title>Ralstonia syzygii, the Blood Disease Bacterium and some Asian R. solanacearum strains form a single genomic species despite divergent lifestyles.</title>
        <authorList>
            <person name="Remenant B."/>
            <person name="de Cambiaire J.C."/>
            <person name="Cellier G."/>
            <person name="Jacobs J.M."/>
            <person name="Mangenot S."/>
            <person name="Barbe V."/>
            <person name="Lajus A."/>
            <person name="Vallenet D."/>
            <person name="Medigue C."/>
            <person name="Fegan M."/>
            <person name="Allen C."/>
            <person name="Prior P."/>
        </authorList>
    </citation>
    <scope>NUCLEOTIDE SEQUENCE</scope>
    <source>
        <strain evidence="2">R229</strain>
    </source>
</reference>
<reference evidence="2" key="2">
    <citation type="submission" date="2011-04" db="EMBL/GenBank/DDBJ databases">
        <authorList>
            <person name="Genoscope - CEA"/>
        </authorList>
    </citation>
    <scope>NUCLEOTIDE SEQUENCE</scope>
    <source>
        <strain evidence="2">R229</strain>
    </source>
</reference>
<gene>
    <name evidence="2" type="ORF">BDB_mp40015</name>
</gene>
<sequence length="30" mass="3539">MEADPYPLRPDYTSYHDVSDDLHAQSSHKY</sequence>
<evidence type="ECO:0000313" key="2">
    <source>
        <dbReference type="EMBL" id="CCA82730.1"/>
    </source>
</evidence>
<name>G2ZUL7_9RALS</name>
<feature type="region of interest" description="Disordered" evidence="1">
    <location>
        <begin position="1"/>
        <end position="30"/>
    </location>
</feature>
<dbReference type="EMBL" id="FR854080">
    <property type="protein sequence ID" value="CCA82730.1"/>
    <property type="molecule type" value="Genomic_DNA"/>
</dbReference>
<evidence type="ECO:0000256" key="1">
    <source>
        <dbReference type="SAM" id="MobiDB-lite"/>
    </source>
</evidence>
<protein>
    <submittedName>
        <fullName evidence="2">Hypothethical protein</fullName>
    </submittedName>
</protein>
<accession>G2ZUL7</accession>